<evidence type="ECO:0000313" key="1">
    <source>
        <dbReference type="EMBL" id="MDV5168054.1"/>
    </source>
</evidence>
<proteinExistence type="predicted"/>
<comment type="caution">
    <text evidence="1">The sequence shown here is derived from an EMBL/GenBank/DDBJ whole genome shotgun (WGS) entry which is preliminary data.</text>
</comment>
<gene>
    <name evidence="1" type="ORF">R2X38_03440</name>
</gene>
<evidence type="ECO:0000313" key="2">
    <source>
        <dbReference type="Proteomes" id="UP001186452"/>
    </source>
</evidence>
<protein>
    <submittedName>
        <fullName evidence="1">Uncharacterized protein</fullName>
    </submittedName>
</protein>
<name>A0ABU3ZDQ2_9GAMM</name>
<keyword evidence="2" id="KW-1185">Reference proteome</keyword>
<dbReference type="Proteomes" id="UP001186452">
    <property type="component" value="Unassembled WGS sequence"/>
</dbReference>
<dbReference type="RefSeq" id="WP_317520693.1">
    <property type="nucleotide sequence ID" value="NZ_JAWJZI010000001.1"/>
</dbReference>
<reference evidence="1 2" key="1">
    <citation type="submission" date="2023-10" db="EMBL/GenBank/DDBJ databases">
        <title>Marine bacteria isolated from horseshoe crab.</title>
        <authorList>
            <person name="Cheng T.H."/>
        </authorList>
    </citation>
    <scope>NUCLEOTIDE SEQUENCE [LARGE SCALE GENOMIC DNA]</scope>
    <source>
        <strain evidence="1 2">HSC6</strain>
    </source>
</reference>
<dbReference type="EMBL" id="JAWJZI010000001">
    <property type="protein sequence ID" value="MDV5168054.1"/>
    <property type="molecule type" value="Genomic_DNA"/>
</dbReference>
<sequence length="183" mass="20017">MIFEPSIESMQVVIALSAPEAWWPERMVEDINSQMPANGSVDAILSWHPEAEAIPETDVVSNINILLSNTPEDPASATKLLVTVKEKLIGHSMPNNVDIADFRTLQQMGKRLLGFYDLPELFSYLRECNESLVGGVILLDSQCLDEYRQTSNQISALFPGTAYLCFSTSPRAGSGLAAVIAIS</sequence>
<accession>A0ABU3ZDQ2</accession>
<organism evidence="1 2">
    <name type="scientific">Photobacterium rosenbergii</name>
    <dbReference type="NCBI Taxonomy" id="294936"/>
    <lineage>
        <taxon>Bacteria</taxon>
        <taxon>Pseudomonadati</taxon>
        <taxon>Pseudomonadota</taxon>
        <taxon>Gammaproteobacteria</taxon>
        <taxon>Vibrionales</taxon>
        <taxon>Vibrionaceae</taxon>
        <taxon>Photobacterium</taxon>
    </lineage>
</organism>